<proteinExistence type="predicted"/>
<protein>
    <submittedName>
        <fullName evidence="1">Uncharacterized protein</fullName>
    </submittedName>
</protein>
<dbReference type="AlphaFoldDB" id="A0A200Q8V8"/>
<dbReference type="Proteomes" id="UP000195402">
    <property type="component" value="Unassembled WGS sequence"/>
</dbReference>
<sequence>MEAKTEFQKLKKMESIEWKQRSRVQEIEADDRNTAYFHKRANTRQRINFISKIQVGKNNFEGKTDIIH</sequence>
<dbReference type="OrthoDB" id="1935089at2759"/>
<keyword evidence="2" id="KW-1185">Reference proteome</keyword>
<evidence type="ECO:0000313" key="2">
    <source>
        <dbReference type="Proteomes" id="UP000195402"/>
    </source>
</evidence>
<dbReference type="EMBL" id="MVGT01002699">
    <property type="protein sequence ID" value="OVA06875.1"/>
    <property type="molecule type" value="Genomic_DNA"/>
</dbReference>
<name>A0A200Q8V8_MACCD</name>
<accession>A0A200Q8V8</accession>
<reference evidence="1 2" key="1">
    <citation type="journal article" date="2017" name="Mol. Plant">
        <title>The Genome of Medicinal Plant Macleaya cordata Provides New Insights into Benzylisoquinoline Alkaloids Metabolism.</title>
        <authorList>
            <person name="Liu X."/>
            <person name="Liu Y."/>
            <person name="Huang P."/>
            <person name="Ma Y."/>
            <person name="Qing Z."/>
            <person name="Tang Q."/>
            <person name="Cao H."/>
            <person name="Cheng P."/>
            <person name="Zheng Y."/>
            <person name="Yuan Z."/>
            <person name="Zhou Y."/>
            <person name="Liu J."/>
            <person name="Tang Z."/>
            <person name="Zhuo Y."/>
            <person name="Zhang Y."/>
            <person name="Yu L."/>
            <person name="Huang J."/>
            <person name="Yang P."/>
            <person name="Peng Q."/>
            <person name="Zhang J."/>
            <person name="Jiang W."/>
            <person name="Zhang Z."/>
            <person name="Lin K."/>
            <person name="Ro D.K."/>
            <person name="Chen X."/>
            <person name="Xiong X."/>
            <person name="Shang Y."/>
            <person name="Huang S."/>
            <person name="Zeng J."/>
        </authorList>
    </citation>
    <scope>NUCLEOTIDE SEQUENCE [LARGE SCALE GENOMIC DNA]</scope>
    <source>
        <strain evidence="2">cv. BLH2017</strain>
        <tissue evidence="1">Root</tissue>
    </source>
</reference>
<evidence type="ECO:0000313" key="1">
    <source>
        <dbReference type="EMBL" id="OVA06875.1"/>
    </source>
</evidence>
<comment type="caution">
    <text evidence="1">The sequence shown here is derived from an EMBL/GenBank/DDBJ whole genome shotgun (WGS) entry which is preliminary data.</text>
</comment>
<dbReference type="InParanoid" id="A0A200Q8V8"/>
<organism evidence="1 2">
    <name type="scientific">Macleaya cordata</name>
    <name type="common">Five-seeded plume-poppy</name>
    <name type="synonym">Bocconia cordata</name>
    <dbReference type="NCBI Taxonomy" id="56857"/>
    <lineage>
        <taxon>Eukaryota</taxon>
        <taxon>Viridiplantae</taxon>
        <taxon>Streptophyta</taxon>
        <taxon>Embryophyta</taxon>
        <taxon>Tracheophyta</taxon>
        <taxon>Spermatophyta</taxon>
        <taxon>Magnoliopsida</taxon>
        <taxon>Ranunculales</taxon>
        <taxon>Papaveraceae</taxon>
        <taxon>Papaveroideae</taxon>
        <taxon>Macleaya</taxon>
    </lineage>
</organism>
<gene>
    <name evidence="1" type="ORF">BVC80_497g30</name>
</gene>